<keyword evidence="1" id="KW-0812">Transmembrane</keyword>
<reference evidence="4" key="1">
    <citation type="submission" date="2019-02" db="EMBL/GenBank/DDBJ databases">
        <authorList>
            <person name="Gruber-Vodicka R. H."/>
            <person name="Seah K. B. B."/>
        </authorList>
    </citation>
    <scope>NUCLEOTIDE SEQUENCE</scope>
    <source>
        <strain evidence="4">BECK_SA2B12</strain>
        <strain evidence="2">BECK_SA2B15</strain>
        <strain evidence="3">BECK_SA2B20</strain>
    </source>
</reference>
<dbReference type="GO" id="GO:0042910">
    <property type="term" value="F:xenobiotic transmembrane transporter activity"/>
    <property type="evidence" value="ECO:0007669"/>
    <property type="project" value="TreeGrafter"/>
</dbReference>
<evidence type="ECO:0000313" key="2">
    <source>
        <dbReference type="EMBL" id="VFJ87576.1"/>
    </source>
</evidence>
<feature type="transmembrane region" description="Helical" evidence="1">
    <location>
        <begin position="69"/>
        <end position="89"/>
    </location>
</feature>
<evidence type="ECO:0000313" key="3">
    <source>
        <dbReference type="EMBL" id="VFJ89382.1"/>
    </source>
</evidence>
<dbReference type="InterPro" id="IPR001036">
    <property type="entry name" value="Acrflvin-R"/>
</dbReference>
<evidence type="ECO:0000313" key="4">
    <source>
        <dbReference type="EMBL" id="VFJ95962.1"/>
    </source>
</evidence>
<organism evidence="4">
    <name type="scientific">Candidatus Kentrum eta</name>
    <dbReference type="NCBI Taxonomy" id="2126337"/>
    <lineage>
        <taxon>Bacteria</taxon>
        <taxon>Pseudomonadati</taxon>
        <taxon>Pseudomonadota</taxon>
        <taxon>Gammaproteobacteria</taxon>
        <taxon>Candidatus Kentrum</taxon>
    </lineage>
</organism>
<accession>A0A450UTV2</accession>
<dbReference type="PANTHER" id="PTHR32063:SF33">
    <property type="entry name" value="RND SUPERFAMILY EFFLUX PUMP PERMEASE COMPONENT"/>
    <property type="match status" value="1"/>
</dbReference>
<dbReference type="EMBL" id="CAADFG010000004">
    <property type="protein sequence ID" value="VFJ87576.1"/>
    <property type="molecule type" value="Genomic_DNA"/>
</dbReference>
<dbReference type="EMBL" id="CAADFI010000004">
    <property type="protein sequence ID" value="VFJ89382.1"/>
    <property type="molecule type" value="Genomic_DNA"/>
</dbReference>
<evidence type="ECO:0000256" key="1">
    <source>
        <dbReference type="SAM" id="Phobius"/>
    </source>
</evidence>
<dbReference type="EMBL" id="CAADFJ010000004">
    <property type="protein sequence ID" value="VFJ95962.1"/>
    <property type="molecule type" value="Genomic_DNA"/>
</dbReference>
<keyword evidence="1" id="KW-1133">Transmembrane helix</keyword>
<gene>
    <name evidence="2" type="ORF">BECKH772A_GA0070896_1000427</name>
    <name evidence="3" type="ORF">BECKH772B_GA0070898_1000427</name>
    <name evidence="4" type="ORF">BECKH772C_GA0070978_1000428</name>
</gene>
<sequence>MPTPDGVEVPFSAVVEVRVGAGFSTIRRVDRHRAVNVTADGSLMTGIALVLFVIYALLAIPFRSYAQPIIVMGVIPFSLVGALLGHMIWA</sequence>
<dbReference type="GO" id="GO:0005886">
    <property type="term" value="C:plasma membrane"/>
    <property type="evidence" value="ECO:0007669"/>
    <property type="project" value="TreeGrafter"/>
</dbReference>
<name>A0A450UTV2_9GAMM</name>
<protein>
    <recommendedName>
        <fullName evidence="5">AcrB/AcrD/AcrF family protein</fullName>
    </recommendedName>
</protein>
<dbReference type="AlphaFoldDB" id="A0A450UTV2"/>
<dbReference type="PANTHER" id="PTHR32063">
    <property type="match status" value="1"/>
</dbReference>
<evidence type="ECO:0008006" key="5">
    <source>
        <dbReference type="Google" id="ProtNLM"/>
    </source>
</evidence>
<dbReference type="Gene3D" id="1.20.1640.10">
    <property type="entry name" value="Multidrug efflux transporter AcrB transmembrane domain"/>
    <property type="match status" value="1"/>
</dbReference>
<keyword evidence="1" id="KW-0472">Membrane</keyword>
<feature type="transmembrane region" description="Helical" evidence="1">
    <location>
        <begin position="43"/>
        <end position="62"/>
    </location>
</feature>
<dbReference type="SUPFAM" id="SSF82866">
    <property type="entry name" value="Multidrug efflux transporter AcrB transmembrane domain"/>
    <property type="match status" value="1"/>
</dbReference>
<proteinExistence type="predicted"/>